<proteinExistence type="predicted"/>
<protein>
    <submittedName>
        <fullName evidence="1">Uncharacterized protein</fullName>
    </submittedName>
</protein>
<accession>A0ACC1TDQ5</accession>
<dbReference type="EMBL" id="JANHOG010000059">
    <property type="protein sequence ID" value="KAJ3558905.1"/>
    <property type="molecule type" value="Genomic_DNA"/>
</dbReference>
<reference evidence="1" key="1">
    <citation type="submission" date="2022-07" db="EMBL/GenBank/DDBJ databases">
        <title>Genome Sequence of Phlebia brevispora.</title>
        <authorList>
            <person name="Buettner E."/>
        </authorList>
    </citation>
    <scope>NUCLEOTIDE SEQUENCE</scope>
    <source>
        <strain evidence="1">MPL23</strain>
    </source>
</reference>
<comment type="caution">
    <text evidence="1">The sequence shown here is derived from an EMBL/GenBank/DDBJ whole genome shotgun (WGS) entry which is preliminary data.</text>
</comment>
<sequence>MEEDGSFFEKERDRLIGEITVGFEELLPSTNSLNRKMEEVLGMTREYGTIAELWHSFHMLMRRQKEEEGLASSSDAQPQGLPGTGGHVLKQGTAEQ</sequence>
<evidence type="ECO:0000313" key="1">
    <source>
        <dbReference type="EMBL" id="KAJ3558905.1"/>
    </source>
</evidence>
<keyword evidence="2" id="KW-1185">Reference proteome</keyword>
<dbReference type="Proteomes" id="UP001148662">
    <property type="component" value="Unassembled WGS sequence"/>
</dbReference>
<evidence type="ECO:0000313" key="2">
    <source>
        <dbReference type="Proteomes" id="UP001148662"/>
    </source>
</evidence>
<gene>
    <name evidence="1" type="ORF">NM688_g657</name>
</gene>
<organism evidence="1 2">
    <name type="scientific">Phlebia brevispora</name>
    <dbReference type="NCBI Taxonomy" id="194682"/>
    <lineage>
        <taxon>Eukaryota</taxon>
        <taxon>Fungi</taxon>
        <taxon>Dikarya</taxon>
        <taxon>Basidiomycota</taxon>
        <taxon>Agaricomycotina</taxon>
        <taxon>Agaricomycetes</taxon>
        <taxon>Polyporales</taxon>
        <taxon>Meruliaceae</taxon>
        <taxon>Phlebia</taxon>
    </lineage>
</organism>
<name>A0ACC1TDQ5_9APHY</name>